<dbReference type="GO" id="GO:0004622">
    <property type="term" value="F:phosphatidylcholine lysophospholipase activity"/>
    <property type="evidence" value="ECO:0007669"/>
    <property type="project" value="TreeGrafter"/>
</dbReference>
<comment type="caution">
    <text evidence="2">The sequence shown here is derived from an EMBL/GenBank/DDBJ whole genome shotgun (WGS) entry which is preliminary data.</text>
</comment>
<dbReference type="Proteomes" id="UP000184001">
    <property type="component" value="Unassembled WGS sequence"/>
</dbReference>
<evidence type="ECO:0000259" key="1">
    <source>
        <dbReference type="Pfam" id="PF13472"/>
    </source>
</evidence>
<dbReference type="Pfam" id="PF13472">
    <property type="entry name" value="Lipase_GDSL_2"/>
    <property type="match status" value="1"/>
</dbReference>
<evidence type="ECO:0000313" key="3">
    <source>
        <dbReference type="Proteomes" id="UP000184001"/>
    </source>
</evidence>
<dbReference type="SUPFAM" id="SSF52266">
    <property type="entry name" value="SGNH hydrolase"/>
    <property type="match status" value="1"/>
</dbReference>
<gene>
    <name evidence="2" type="ORF">SAMN05660830_01289</name>
</gene>
<dbReference type="Gene3D" id="3.40.50.1110">
    <property type="entry name" value="SGNH hydrolase"/>
    <property type="match status" value="1"/>
</dbReference>
<accession>A0A8G2C8V6</accession>
<dbReference type="CDD" id="cd01822">
    <property type="entry name" value="Lysophospholipase_L1_like"/>
    <property type="match status" value="1"/>
</dbReference>
<dbReference type="InterPro" id="IPR013830">
    <property type="entry name" value="SGNH_hydro"/>
</dbReference>
<dbReference type="InterPro" id="IPR036514">
    <property type="entry name" value="SGNH_hydro_sf"/>
</dbReference>
<dbReference type="EMBL" id="FQZR01000003">
    <property type="protein sequence ID" value="SHI98987.1"/>
    <property type="molecule type" value="Genomic_DNA"/>
</dbReference>
<feature type="domain" description="SGNH hydrolase-type esterase" evidence="1">
    <location>
        <begin position="93"/>
        <end position="254"/>
    </location>
</feature>
<dbReference type="AlphaFoldDB" id="A0A8G2C8V6"/>
<organism evidence="2 3">
    <name type="scientific">Halodesulfovibrio aestuarii</name>
    <dbReference type="NCBI Taxonomy" id="126333"/>
    <lineage>
        <taxon>Bacteria</taxon>
        <taxon>Pseudomonadati</taxon>
        <taxon>Thermodesulfobacteriota</taxon>
        <taxon>Desulfovibrionia</taxon>
        <taxon>Desulfovibrionales</taxon>
        <taxon>Desulfovibrionaceae</taxon>
        <taxon>Halodesulfovibrio</taxon>
    </lineage>
</organism>
<dbReference type="PANTHER" id="PTHR30383:SF24">
    <property type="entry name" value="THIOESTERASE 1_PROTEASE 1_LYSOPHOSPHOLIPASE L1"/>
    <property type="match status" value="1"/>
</dbReference>
<sequence length="281" mass="31063">MKHSRLMRCSRIYAGVLVLLFFVVCSWGNCAQHSSQLVAVAVQENASPLHVRQAAYTPRSRIQFAHPGTELAHLTPEAQGFVPPPGKIFFISAFGDSLISGYGLDNAMDAFPVVLQDSLRELGYSVVVDNDGIAGNTTAQGRVRLSKILLTKPDIIIMELGANDMLQRRNVVRMKSDLAAMIREIQDMDIRLLLTGMYSLPHFGKKYAEMFDAVFPDLAAKYNVSFYPFFLEGVALDHSLNQKDGHHPNGAGVRVLVHNILPYVVKQIKLICTENACKFGG</sequence>
<reference evidence="2 3" key="1">
    <citation type="submission" date="2016-11" db="EMBL/GenBank/DDBJ databases">
        <authorList>
            <person name="Varghese N."/>
            <person name="Submissions S."/>
        </authorList>
    </citation>
    <scope>NUCLEOTIDE SEQUENCE [LARGE SCALE GENOMIC DNA]</scope>
    <source>
        <strain evidence="2 3">DSM 17919</strain>
    </source>
</reference>
<dbReference type="PANTHER" id="PTHR30383">
    <property type="entry name" value="THIOESTERASE 1/PROTEASE 1/LYSOPHOSPHOLIPASE L1"/>
    <property type="match status" value="1"/>
</dbReference>
<protein>
    <submittedName>
        <fullName evidence="2">Acyl-CoA thioesterase-1</fullName>
    </submittedName>
</protein>
<dbReference type="RefSeq" id="WP_020000743.1">
    <property type="nucleotide sequence ID" value="NZ_FQZR01000003.1"/>
</dbReference>
<evidence type="ECO:0000313" key="2">
    <source>
        <dbReference type="EMBL" id="SHI98987.1"/>
    </source>
</evidence>
<dbReference type="InterPro" id="IPR051532">
    <property type="entry name" value="Ester_Hydrolysis_Enzymes"/>
</dbReference>
<proteinExistence type="predicted"/>
<name>A0A8G2C8V6_9BACT</name>